<evidence type="ECO:0000313" key="2">
    <source>
        <dbReference type="EMBL" id="MBZ2165906.1"/>
    </source>
</evidence>
<evidence type="ECO:0000313" key="3">
    <source>
        <dbReference type="Proteomes" id="UP000825933"/>
    </source>
</evidence>
<organism evidence="2 3">
    <name type="scientific">Methanobacterium spitsbergense</name>
    <dbReference type="NCBI Taxonomy" id="2874285"/>
    <lineage>
        <taxon>Archaea</taxon>
        <taxon>Methanobacteriati</taxon>
        <taxon>Methanobacteriota</taxon>
        <taxon>Methanomada group</taxon>
        <taxon>Methanobacteria</taxon>
        <taxon>Methanobacteriales</taxon>
        <taxon>Methanobacteriaceae</taxon>
        <taxon>Methanobacterium</taxon>
    </lineage>
</organism>
<reference evidence="3" key="1">
    <citation type="journal article" date="2022" name="Microbiol. Resour. Announc.">
        <title>Draft Genome Sequence of a Methanogenic Archaeon from West Spitsbergen Permafrost.</title>
        <authorList>
            <person name="Trubitsyn V."/>
            <person name="Rivkina E."/>
            <person name="Shcherbakova V."/>
        </authorList>
    </citation>
    <scope>NUCLEOTIDE SEQUENCE [LARGE SCALE GENOMIC DNA]</scope>
    <source>
        <strain evidence="3">VT</strain>
    </source>
</reference>
<comment type="caution">
    <text evidence="2">The sequence shown here is derived from an EMBL/GenBank/DDBJ whole genome shotgun (WGS) entry which is preliminary data.</text>
</comment>
<dbReference type="Pfam" id="PF12773">
    <property type="entry name" value="DZR"/>
    <property type="match status" value="1"/>
</dbReference>
<keyword evidence="3" id="KW-1185">Reference proteome</keyword>
<dbReference type="EMBL" id="JAIOUQ010000008">
    <property type="protein sequence ID" value="MBZ2165906.1"/>
    <property type="molecule type" value="Genomic_DNA"/>
</dbReference>
<accession>A0A8T5UVG0</accession>
<dbReference type="PANTHER" id="PTHR40038:SF1">
    <property type="entry name" value="MEMBRANE-ASSOCIATED PROTEIN TCAA"/>
    <property type="match status" value="1"/>
</dbReference>
<dbReference type="SUPFAM" id="SSF57850">
    <property type="entry name" value="RING/U-box"/>
    <property type="match status" value="1"/>
</dbReference>
<name>A0A8T5UVG0_9EURY</name>
<feature type="domain" description="DZANK-type" evidence="1">
    <location>
        <begin position="50"/>
        <end position="100"/>
    </location>
</feature>
<dbReference type="RefSeq" id="WP_223791500.1">
    <property type="nucleotide sequence ID" value="NZ_JAIOUQ010000008.1"/>
</dbReference>
<dbReference type="Proteomes" id="UP000825933">
    <property type="component" value="Unassembled WGS sequence"/>
</dbReference>
<evidence type="ECO:0000259" key="1">
    <source>
        <dbReference type="Pfam" id="PF12773"/>
    </source>
</evidence>
<dbReference type="InterPro" id="IPR025874">
    <property type="entry name" value="DZR"/>
</dbReference>
<dbReference type="PANTHER" id="PTHR40038">
    <property type="entry name" value="MEMBRANE-ASSOCIATED PROTEIN TCAA"/>
    <property type="match status" value="1"/>
</dbReference>
<protein>
    <submittedName>
        <fullName evidence="2">Zinc ribbon domain-containing protein</fullName>
    </submittedName>
</protein>
<proteinExistence type="predicted"/>
<dbReference type="AlphaFoldDB" id="A0A8T5UVG0"/>
<sequence>MDENKSNNLITCNKCDAEVPEGSKFCVECGVAIGTVNDIVTESSEDIINCPNCNEDVEARLKFCPECGTKIQTNAPSPLNTCTYCDADVEVGLKFCTECGKKIRHSKGTLKRDKSNWLDKSLVTINKSSQSLLKNVDNLIDNNIKKSRVPPNVKIEQFKPVRIKGIDNPNPGYLLCDQCGGVYKLKSFESRDDFSVHCECGGKITYLKNLSKT</sequence>
<gene>
    <name evidence="2" type="ORF">K8N75_07625</name>
</gene>